<proteinExistence type="predicted"/>
<organism evidence="3 4">
    <name type="scientific">Luteolibacter soli</name>
    <dbReference type="NCBI Taxonomy" id="3135280"/>
    <lineage>
        <taxon>Bacteria</taxon>
        <taxon>Pseudomonadati</taxon>
        <taxon>Verrucomicrobiota</taxon>
        <taxon>Verrucomicrobiia</taxon>
        <taxon>Verrucomicrobiales</taxon>
        <taxon>Verrucomicrobiaceae</taxon>
        <taxon>Luteolibacter</taxon>
    </lineage>
</organism>
<dbReference type="InterPro" id="IPR001763">
    <property type="entry name" value="Rhodanese-like_dom"/>
</dbReference>
<dbReference type="InterPro" id="IPR050229">
    <property type="entry name" value="GlpE_sulfurtransferase"/>
</dbReference>
<keyword evidence="4" id="KW-1185">Reference proteome</keyword>
<dbReference type="PANTHER" id="PTHR43031:SF1">
    <property type="entry name" value="PYRIDINE NUCLEOTIDE-DISULPHIDE OXIDOREDUCTASE"/>
    <property type="match status" value="1"/>
</dbReference>
<keyword evidence="1" id="KW-0732">Signal</keyword>
<dbReference type="CDD" id="cd00158">
    <property type="entry name" value="RHOD"/>
    <property type="match status" value="1"/>
</dbReference>
<evidence type="ECO:0000313" key="3">
    <source>
        <dbReference type="EMBL" id="MEK7951035.1"/>
    </source>
</evidence>
<dbReference type="SMART" id="SM00450">
    <property type="entry name" value="RHOD"/>
    <property type="match status" value="1"/>
</dbReference>
<accession>A0ABU9AUI2</accession>
<evidence type="ECO:0000259" key="2">
    <source>
        <dbReference type="PROSITE" id="PS50206"/>
    </source>
</evidence>
<feature type="signal peptide" evidence="1">
    <location>
        <begin position="1"/>
        <end position="18"/>
    </location>
</feature>
<reference evidence="3 4" key="1">
    <citation type="submission" date="2024-04" db="EMBL/GenBank/DDBJ databases">
        <title>Luteolibacter sp. isolated from soil.</title>
        <authorList>
            <person name="An J."/>
        </authorList>
    </citation>
    <scope>NUCLEOTIDE SEQUENCE [LARGE SCALE GENOMIC DNA]</scope>
    <source>
        <strain evidence="3 4">Y139</strain>
    </source>
</reference>
<dbReference type="EMBL" id="JBBUKT010000003">
    <property type="protein sequence ID" value="MEK7951035.1"/>
    <property type="molecule type" value="Genomic_DNA"/>
</dbReference>
<comment type="caution">
    <text evidence="3">The sequence shown here is derived from an EMBL/GenBank/DDBJ whole genome shotgun (WGS) entry which is preliminary data.</text>
</comment>
<name>A0ABU9AUI2_9BACT</name>
<dbReference type="PROSITE" id="PS50206">
    <property type="entry name" value="RHODANESE_3"/>
    <property type="match status" value="1"/>
</dbReference>
<feature type="domain" description="Rhodanese" evidence="2">
    <location>
        <begin position="34"/>
        <end position="124"/>
    </location>
</feature>
<dbReference type="RefSeq" id="WP_341404637.1">
    <property type="nucleotide sequence ID" value="NZ_JBBUKT010000003.1"/>
</dbReference>
<feature type="chain" id="PRO_5045806126" evidence="1">
    <location>
        <begin position="19"/>
        <end position="124"/>
    </location>
</feature>
<gene>
    <name evidence="3" type="ORF">WKV53_11030</name>
</gene>
<dbReference type="InterPro" id="IPR036873">
    <property type="entry name" value="Rhodanese-like_dom_sf"/>
</dbReference>
<evidence type="ECO:0000313" key="4">
    <source>
        <dbReference type="Proteomes" id="UP001371305"/>
    </source>
</evidence>
<protein>
    <submittedName>
        <fullName evidence="3">Rhodanese-like domain-containing protein</fullName>
    </submittedName>
</protein>
<dbReference type="Gene3D" id="3.40.250.10">
    <property type="entry name" value="Rhodanese-like domain"/>
    <property type="match status" value="1"/>
</dbReference>
<dbReference type="PANTHER" id="PTHR43031">
    <property type="entry name" value="FAD-DEPENDENT OXIDOREDUCTASE"/>
    <property type="match status" value="1"/>
</dbReference>
<evidence type="ECO:0000256" key="1">
    <source>
        <dbReference type="SAM" id="SignalP"/>
    </source>
</evidence>
<dbReference type="SUPFAM" id="SSF52821">
    <property type="entry name" value="Rhodanese/Cell cycle control phosphatase"/>
    <property type="match status" value="1"/>
</dbReference>
<dbReference type="Proteomes" id="UP001371305">
    <property type="component" value="Unassembled WGS sequence"/>
</dbReference>
<dbReference type="Pfam" id="PF00581">
    <property type="entry name" value="Rhodanese"/>
    <property type="match status" value="1"/>
</dbReference>
<sequence>MKLAAVLACLALATPLHAADEPAPVKIEQAEKQITDGVQILDVRTPDEWKEGHLEKAKLVTLSKEGFVEKAKAELDPKKPVLVYCKSGGRSAKAAKQLREAGFTVYDLDGGITAWQKAGKPVVK</sequence>